<keyword evidence="5 6" id="KW-0472">Membrane</keyword>
<dbReference type="Pfam" id="PF03706">
    <property type="entry name" value="LPG_synthase_TM"/>
    <property type="match status" value="1"/>
</dbReference>
<name>A0A0A2MCA1_9FLAO</name>
<comment type="caution">
    <text evidence="7">The sequence shown here is derived from an EMBL/GenBank/DDBJ whole genome shotgun (WGS) entry which is preliminary data.</text>
</comment>
<feature type="transmembrane region" description="Helical" evidence="6">
    <location>
        <begin position="7"/>
        <end position="26"/>
    </location>
</feature>
<dbReference type="STRING" id="1121899.GCA_000430025_02072"/>
<gene>
    <name evidence="7" type="ORF">Q764_09220</name>
</gene>
<sequence>MNEKLKKILSIGLPLLLGVFLVFYTYSRFTPEQLEEMKGYFRNAEYGYIVISSVFSVISLAARGYRWRYSLEHMGYLSDFKTNFSAVNIGYLMNYTVPRSGEVSRALVLKKYNDIPFDKAFGTIIAERVIDLFILITFILTALLLQFDQLYAFISEKIPVQKLMYLSIVGGFGFVTAVLLFIYSSWKPVLFIKEKIAGLAEGLFSTFKMPNRVPFLSYTAVIWISYVLTFYSAIFALPETSSIGFGTIVTAFVVGSLAVTFTNGGFGAFPLMIAQILVLYNIPETAGTAFGWILWTSQTALVVLLGGLSFLLLPILQRKK</sequence>
<keyword evidence="3 6" id="KW-0812">Transmembrane</keyword>
<protein>
    <submittedName>
        <fullName evidence="7">Membrane protein</fullName>
    </submittedName>
</protein>
<feature type="transmembrane region" description="Helical" evidence="6">
    <location>
        <begin position="163"/>
        <end position="183"/>
    </location>
</feature>
<feature type="transmembrane region" description="Helical" evidence="6">
    <location>
        <begin position="46"/>
        <end position="65"/>
    </location>
</feature>
<evidence type="ECO:0000313" key="8">
    <source>
        <dbReference type="Proteomes" id="UP000030121"/>
    </source>
</evidence>
<keyword evidence="8" id="KW-1185">Reference proteome</keyword>
<feature type="transmembrane region" description="Helical" evidence="6">
    <location>
        <begin position="215"/>
        <end position="237"/>
    </location>
</feature>
<keyword evidence="2" id="KW-1003">Cell membrane</keyword>
<evidence type="ECO:0000256" key="4">
    <source>
        <dbReference type="ARBA" id="ARBA00022989"/>
    </source>
</evidence>
<comment type="subcellular location">
    <subcellularLocation>
        <location evidence="1">Cell membrane</location>
        <topology evidence="1">Multi-pass membrane protein</topology>
    </subcellularLocation>
</comment>
<dbReference type="PANTHER" id="PTHR39087:SF2">
    <property type="entry name" value="UPF0104 MEMBRANE PROTEIN MJ1595"/>
    <property type="match status" value="1"/>
</dbReference>
<dbReference type="PANTHER" id="PTHR39087">
    <property type="entry name" value="UPF0104 MEMBRANE PROTEIN MJ1595"/>
    <property type="match status" value="1"/>
</dbReference>
<feature type="transmembrane region" description="Helical" evidence="6">
    <location>
        <begin position="289"/>
        <end position="316"/>
    </location>
</feature>
<evidence type="ECO:0000256" key="5">
    <source>
        <dbReference type="ARBA" id="ARBA00023136"/>
    </source>
</evidence>
<dbReference type="Proteomes" id="UP000030121">
    <property type="component" value="Unassembled WGS sequence"/>
</dbReference>
<keyword evidence="4 6" id="KW-1133">Transmembrane helix</keyword>
<dbReference type="GO" id="GO:0005886">
    <property type="term" value="C:plasma membrane"/>
    <property type="evidence" value="ECO:0007669"/>
    <property type="project" value="UniProtKB-SubCell"/>
</dbReference>
<dbReference type="RefSeq" id="WP_026980501.1">
    <property type="nucleotide sequence ID" value="NZ_AUCZ01000009.1"/>
</dbReference>
<organism evidence="7 8">
    <name type="scientific">Flavobacterium suncheonense GH29-5 = DSM 17707</name>
    <dbReference type="NCBI Taxonomy" id="1121899"/>
    <lineage>
        <taxon>Bacteria</taxon>
        <taxon>Pseudomonadati</taxon>
        <taxon>Bacteroidota</taxon>
        <taxon>Flavobacteriia</taxon>
        <taxon>Flavobacteriales</taxon>
        <taxon>Flavobacteriaceae</taxon>
        <taxon>Flavobacterium</taxon>
    </lineage>
</organism>
<feature type="transmembrane region" description="Helical" evidence="6">
    <location>
        <begin position="129"/>
        <end position="151"/>
    </location>
</feature>
<reference evidence="7 8" key="1">
    <citation type="submission" date="2013-09" db="EMBL/GenBank/DDBJ databases">
        <authorList>
            <person name="Zeng Z."/>
            <person name="Chen C."/>
        </authorList>
    </citation>
    <scope>NUCLEOTIDE SEQUENCE [LARGE SCALE GENOMIC DNA]</scope>
    <source>
        <strain evidence="7 8">GH29-5</strain>
    </source>
</reference>
<dbReference type="InterPro" id="IPR022791">
    <property type="entry name" value="L-PG_synthase/AglD"/>
</dbReference>
<evidence type="ECO:0000256" key="3">
    <source>
        <dbReference type="ARBA" id="ARBA00022692"/>
    </source>
</evidence>
<dbReference type="OrthoDB" id="9812094at2"/>
<feature type="transmembrane region" description="Helical" evidence="6">
    <location>
        <begin position="243"/>
        <end position="261"/>
    </location>
</feature>
<dbReference type="EMBL" id="JRLW01000010">
    <property type="protein sequence ID" value="KGO89236.1"/>
    <property type="molecule type" value="Genomic_DNA"/>
</dbReference>
<dbReference type="eggNOG" id="COG0392">
    <property type="taxonomic scope" value="Bacteria"/>
</dbReference>
<evidence type="ECO:0000256" key="1">
    <source>
        <dbReference type="ARBA" id="ARBA00004651"/>
    </source>
</evidence>
<evidence type="ECO:0000256" key="2">
    <source>
        <dbReference type="ARBA" id="ARBA00022475"/>
    </source>
</evidence>
<evidence type="ECO:0000313" key="7">
    <source>
        <dbReference type="EMBL" id="KGO89236.1"/>
    </source>
</evidence>
<accession>A0A0A2MCA1</accession>
<dbReference type="AlphaFoldDB" id="A0A0A2MCA1"/>
<proteinExistence type="predicted"/>
<evidence type="ECO:0000256" key="6">
    <source>
        <dbReference type="SAM" id="Phobius"/>
    </source>
</evidence>